<dbReference type="Pfam" id="PF00271">
    <property type="entry name" value="Helicase_C"/>
    <property type="match status" value="1"/>
</dbReference>
<evidence type="ECO:0000256" key="1">
    <source>
        <dbReference type="ARBA" id="ARBA00022741"/>
    </source>
</evidence>
<dbReference type="InterPro" id="IPR050628">
    <property type="entry name" value="SNF2_RAD54_helicase_TF"/>
</dbReference>
<feature type="non-terminal residue" evidence="6">
    <location>
        <position position="1"/>
    </location>
</feature>
<evidence type="ECO:0000256" key="3">
    <source>
        <dbReference type="ARBA" id="ARBA00022840"/>
    </source>
</evidence>
<gene>
    <name evidence="6" type="ORF">BOTBODRAFT_122279</name>
</gene>
<keyword evidence="1" id="KW-0547">Nucleotide-binding</keyword>
<feature type="compositionally biased region" description="Polar residues" evidence="4">
    <location>
        <begin position="426"/>
        <end position="446"/>
    </location>
</feature>
<dbReference type="PANTHER" id="PTHR45626">
    <property type="entry name" value="TRANSCRIPTION TERMINATION FACTOR 2-RELATED"/>
    <property type="match status" value="1"/>
</dbReference>
<dbReference type="GO" id="GO:0006281">
    <property type="term" value="P:DNA repair"/>
    <property type="evidence" value="ECO:0007669"/>
    <property type="project" value="TreeGrafter"/>
</dbReference>
<dbReference type="SUPFAM" id="SSF52540">
    <property type="entry name" value="P-loop containing nucleoside triphosphate hydrolases"/>
    <property type="match status" value="1"/>
</dbReference>
<dbReference type="EMBL" id="KL198188">
    <property type="protein sequence ID" value="KDQ05782.1"/>
    <property type="molecule type" value="Genomic_DNA"/>
</dbReference>
<dbReference type="InterPro" id="IPR001650">
    <property type="entry name" value="Helicase_C-like"/>
</dbReference>
<dbReference type="GO" id="GO:0005524">
    <property type="term" value="F:ATP binding"/>
    <property type="evidence" value="ECO:0007669"/>
    <property type="project" value="UniProtKB-KW"/>
</dbReference>
<dbReference type="InParanoid" id="A0A067M1Q3"/>
<evidence type="ECO:0000313" key="7">
    <source>
        <dbReference type="Proteomes" id="UP000027195"/>
    </source>
</evidence>
<feature type="domain" description="Helicase C-terminal" evidence="5">
    <location>
        <begin position="282"/>
        <end position="372"/>
    </location>
</feature>
<name>A0A067M1Q3_BOTB1</name>
<organism evidence="6 7">
    <name type="scientific">Botryobasidium botryosum (strain FD-172 SS1)</name>
    <dbReference type="NCBI Taxonomy" id="930990"/>
    <lineage>
        <taxon>Eukaryota</taxon>
        <taxon>Fungi</taxon>
        <taxon>Dikarya</taxon>
        <taxon>Basidiomycota</taxon>
        <taxon>Agaricomycotina</taxon>
        <taxon>Agaricomycetes</taxon>
        <taxon>Cantharellales</taxon>
        <taxon>Botryobasidiaceae</taxon>
        <taxon>Botryobasidium</taxon>
    </lineage>
</organism>
<dbReference type="HOGENOM" id="CLU_601270_0_0_1"/>
<dbReference type="InterPro" id="IPR027417">
    <property type="entry name" value="P-loop_NTPase"/>
</dbReference>
<dbReference type="OrthoDB" id="3270319at2759"/>
<dbReference type="STRING" id="930990.A0A067M1Q3"/>
<dbReference type="GO" id="GO:0008094">
    <property type="term" value="F:ATP-dependent activity, acting on DNA"/>
    <property type="evidence" value="ECO:0007669"/>
    <property type="project" value="TreeGrafter"/>
</dbReference>
<accession>A0A067M1Q3</accession>
<dbReference type="Gene3D" id="3.40.50.300">
    <property type="entry name" value="P-loop containing nucleotide triphosphate hydrolases"/>
    <property type="match status" value="1"/>
</dbReference>
<evidence type="ECO:0000256" key="2">
    <source>
        <dbReference type="ARBA" id="ARBA00022801"/>
    </source>
</evidence>
<dbReference type="InterPro" id="IPR049730">
    <property type="entry name" value="SNF2/RAD54-like_C"/>
</dbReference>
<dbReference type="Proteomes" id="UP000027195">
    <property type="component" value="Unassembled WGS sequence"/>
</dbReference>
<dbReference type="GO" id="GO:0005634">
    <property type="term" value="C:nucleus"/>
    <property type="evidence" value="ECO:0007669"/>
    <property type="project" value="TreeGrafter"/>
</dbReference>
<proteinExistence type="predicted"/>
<dbReference type="GO" id="GO:0016787">
    <property type="term" value="F:hydrolase activity"/>
    <property type="evidence" value="ECO:0007669"/>
    <property type="project" value="UniProtKB-KW"/>
</dbReference>
<keyword evidence="3" id="KW-0067">ATP-binding</keyword>
<evidence type="ECO:0000313" key="6">
    <source>
        <dbReference type="EMBL" id="KDQ05782.1"/>
    </source>
</evidence>
<sequence length="455" mass="50758">LYDLQYTVAAFDELHQLRKMGVDARAAMAIAERSHSSIGMTATPVFTSSLDLVHEAAVLQLPGFMYEFAKEEAQKVNRMIRAGRKENKGLFDITAADDAPSNVSRTFLYHKEAIRYLRKRIVPHTIRRTVASVDRYGLPLVPVFPLTVCRQLVTLSKTEDRVLSELASIVINQQGEQTQEFVNHVSRPKFFQDYRMCLIHCGEPVSLQERWQELTLEQYRQAPSSKMDAVVAILEHHAGAQQSAAPVGSLPDVMVPPPPDPVVGYTRPTKIVVYVHHTAFVNLIAKVFALHGFPRMTFTGDTPIPKWNALLRDFNQERAHISDDGRPSWVLIISSIGSTGLNVPRACVMIYMEQVWSAAEERQINGRLCRSGQSEHVFVYTPLAAHTTDVIMSSMAHGKEQMLRAFTCPKGECQVATPFRLPSLTPPSGQASSTSCMASALTQKTSTRQRRASGR</sequence>
<dbReference type="CDD" id="cd18793">
    <property type="entry name" value="SF2_C_SNF"/>
    <property type="match status" value="1"/>
</dbReference>
<keyword evidence="2" id="KW-0378">Hydrolase</keyword>
<evidence type="ECO:0000259" key="5">
    <source>
        <dbReference type="SMART" id="SM00490"/>
    </source>
</evidence>
<protein>
    <recommendedName>
        <fullName evidence="5">Helicase C-terminal domain-containing protein</fullName>
    </recommendedName>
</protein>
<dbReference type="SMART" id="SM00490">
    <property type="entry name" value="HELICc"/>
    <property type="match status" value="1"/>
</dbReference>
<keyword evidence="7" id="KW-1185">Reference proteome</keyword>
<reference evidence="7" key="1">
    <citation type="journal article" date="2014" name="Proc. Natl. Acad. Sci. U.S.A.">
        <title>Extensive sampling of basidiomycete genomes demonstrates inadequacy of the white-rot/brown-rot paradigm for wood decay fungi.</title>
        <authorList>
            <person name="Riley R."/>
            <person name="Salamov A.A."/>
            <person name="Brown D.W."/>
            <person name="Nagy L.G."/>
            <person name="Floudas D."/>
            <person name="Held B.W."/>
            <person name="Levasseur A."/>
            <person name="Lombard V."/>
            <person name="Morin E."/>
            <person name="Otillar R."/>
            <person name="Lindquist E.A."/>
            <person name="Sun H."/>
            <person name="LaButti K.M."/>
            <person name="Schmutz J."/>
            <person name="Jabbour D."/>
            <person name="Luo H."/>
            <person name="Baker S.E."/>
            <person name="Pisabarro A.G."/>
            <person name="Walton J.D."/>
            <person name="Blanchette R.A."/>
            <person name="Henrissat B."/>
            <person name="Martin F."/>
            <person name="Cullen D."/>
            <person name="Hibbett D.S."/>
            <person name="Grigoriev I.V."/>
        </authorList>
    </citation>
    <scope>NUCLEOTIDE SEQUENCE [LARGE SCALE GENOMIC DNA]</scope>
    <source>
        <strain evidence="7">FD-172 SS1</strain>
    </source>
</reference>
<dbReference type="AlphaFoldDB" id="A0A067M1Q3"/>
<feature type="region of interest" description="Disordered" evidence="4">
    <location>
        <begin position="424"/>
        <end position="455"/>
    </location>
</feature>
<evidence type="ECO:0000256" key="4">
    <source>
        <dbReference type="SAM" id="MobiDB-lite"/>
    </source>
</evidence>